<organism evidence="9 10">
    <name type="scientific">Methanooceanicella nereidis</name>
    <dbReference type="NCBI Taxonomy" id="2052831"/>
    <lineage>
        <taxon>Archaea</taxon>
        <taxon>Methanobacteriati</taxon>
        <taxon>Methanobacteriota</taxon>
        <taxon>Stenosarchaea group</taxon>
        <taxon>Methanomicrobia</taxon>
        <taxon>Methanocellales</taxon>
        <taxon>Methanocellaceae</taxon>
        <taxon>Methanooceanicella</taxon>
    </lineage>
</organism>
<sequence>MSYKCSSCKHIVEIDKEYGGVRCPYCGHRILVKERPTTIKRVKAV</sequence>
<dbReference type="GO" id="GO:0005737">
    <property type="term" value="C:cytoplasm"/>
    <property type="evidence" value="ECO:0007669"/>
    <property type="project" value="UniProtKB-SubCell"/>
</dbReference>
<comment type="caution">
    <text evidence="9">The sequence shown here is derived from an EMBL/GenBank/DDBJ whole genome shotgun (WGS) entry which is preliminary data.</text>
</comment>
<evidence type="ECO:0000256" key="2">
    <source>
        <dbReference type="ARBA" id="ARBA00022490"/>
    </source>
</evidence>
<feature type="binding site" evidence="8">
    <location>
        <position position="26"/>
    </location>
    <ligand>
        <name>Zn(2+)</name>
        <dbReference type="ChEBI" id="CHEBI:29105"/>
    </ligand>
</feature>
<dbReference type="AlphaFoldDB" id="A0AAP2W785"/>
<comment type="subunit">
    <text evidence="8">Part of the RNA polymerase complex.</text>
</comment>
<keyword evidence="5 8" id="KW-0479">Metal-binding</keyword>
<feature type="binding site" evidence="8">
    <location>
        <position position="8"/>
    </location>
    <ligand>
        <name>Zn(2+)</name>
        <dbReference type="ChEBI" id="CHEBI:29105"/>
    </ligand>
</feature>
<keyword evidence="4 8" id="KW-0548">Nucleotidyltransferase</keyword>
<dbReference type="InterPro" id="IPR023464">
    <property type="entry name" value="Rpo12"/>
</dbReference>
<keyword evidence="1 8" id="KW-0240">DNA-directed RNA polymerase</keyword>
<keyword evidence="10" id="KW-1185">Reference proteome</keyword>
<keyword evidence="2 8" id="KW-0963">Cytoplasm</keyword>
<comment type="function">
    <text evidence="8">DNA-dependent RNA polymerase (RNAP) catalyzes the transcription of DNA into RNA using the four ribonucleoside triphosphates as substrates.</text>
</comment>
<dbReference type="GO" id="GO:0008270">
    <property type="term" value="F:zinc ion binding"/>
    <property type="evidence" value="ECO:0007669"/>
    <property type="project" value="UniProtKB-UniRule"/>
</dbReference>
<dbReference type="EMBL" id="PGCK01000014">
    <property type="protein sequence ID" value="MCD1296142.1"/>
    <property type="molecule type" value="Genomic_DNA"/>
</dbReference>
<dbReference type="GO" id="GO:0003899">
    <property type="term" value="F:DNA-directed RNA polymerase activity"/>
    <property type="evidence" value="ECO:0007669"/>
    <property type="project" value="UniProtKB-UniRule"/>
</dbReference>
<dbReference type="GO" id="GO:0003677">
    <property type="term" value="F:DNA binding"/>
    <property type="evidence" value="ECO:0007669"/>
    <property type="project" value="InterPro"/>
</dbReference>
<dbReference type="RefSeq" id="WP_230743056.1">
    <property type="nucleotide sequence ID" value="NZ_PGCK01000014.1"/>
</dbReference>
<accession>A0AAP2W785</accession>
<dbReference type="SMART" id="SM00659">
    <property type="entry name" value="RPOLCX"/>
    <property type="match status" value="1"/>
</dbReference>
<evidence type="ECO:0000256" key="7">
    <source>
        <dbReference type="ARBA" id="ARBA00023163"/>
    </source>
</evidence>
<comment type="similarity">
    <text evidence="8">Belongs to the archaeal Rpo12/eukaryotic RPC10 RNA polymerase subunit family.</text>
</comment>
<dbReference type="InterPro" id="IPR006591">
    <property type="entry name" value="RNAP_P/RPABC4"/>
</dbReference>
<comment type="subcellular location">
    <subcellularLocation>
        <location evidence="8">Cytoplasm</location>
    </subcellularLocation>
</comment>
<reference evidence="9 10" key="1">
    <citation type="submission" date="2017-11" db="EMBL/GenBank/DDBJ databases">
        <title>Isolation and Characterization of Family Methanocellaceae Species from Potential Methane Hydrate Area Offshore Southwestern Taiwan.</title>
        <authorList>
            <person name="Zhang W.-L."/>
            <person name="Chen W.-C."/>
            <person name="Lai M.-C."/>
            <person name="Chen S.-C."/>
        </authorList>
    </citation>
    <scope>NUCLEOTIDE SEQUENCE [LARGE SCALE GENOMIC DNA]</scope>
    <source>
        <strain evidence="9 10">CWC-04</strain>
    </source>
</reference>
<gene>
    <name evidence="8" type="primary">rpo12</name>
    <name evidence="8" type="synonym">rpoP</name>
    <name evidence="9" type="ORF">CUJ83_14155</name>
</gene>
<evidence type="ECO:0000256" key="8">
    <source>
        <dbReference type="HAMAP-Rule" id="MF_00615"/>
    </source>
</evidence>
<dbReference type="SUPFAM" id="SSF63393">
    <property type="entry name" value="RNA polymerase subunits"/>
    <property type="match status" value="1"/>
</dbReference>
<evidence type="ECO:0000256" key="5">
    <source>
        <dbReference type="ARBA" id="ARBA00022723"/>
    </source>
</evidence>
<proteinExistence type="inferred from homology"/>
<evidence type="ECO:0000256" key="3">
    <source>
        <dbReference type="ARBA" id="ARBA00022679"/>
    </source>
</evidence>
<keyword evidence="3 8" id="KW-0808">Transferase</keyword>
<keyword evidence="6 8" id="KW-0862">Zinc</keyword>
<evidence type="ECO:0000256" key="6">
    <source>
        <dbReference type="ARBA" id="ARBA00022833"/>
    </source>
</evidence>
<dbReference type="Gene3D" id="2.20.28.30">
    <property type="entry name" value="RNA polymerase ii, chain L"/>
    <property type="match status" value="1"/>
</dbReference>
<comment type="catalytic activity">
    <reaction evidence="8">
        <text>RNA(n) + a ribonucleoside 5'-triphosphate = RNA(n+1) + diphosphate</text>
        <dbReference type="Rhea" id="RHEA:21248"/>
        <dbReference type="Rhea" id="RHEA-COMP:14527"/>
        <dbReference type="Rhea" id="RHEA-COMP:17342"/>
        <dbReference type="ChEBI" id="CHEBI:33019"/>
        <dbReference type="ChEBI" id="CHEBI:61557"/>
        <dbReference type="ChEBI" id="CHEBI:140395"/>
        <dbReference type="EC" id="2.7.7.6"/>
    </reaction>
</comment>
<evidence type="ECO:0000256" key="4">
    <source>
        <dbReference type="ARBA" id="ARBA00022695"/>
    </source>
</evidence>
<dbReference type="EC" id="2.7.7.6" evidence="8"/>
<dbReference type="HAMAP" id="MF_00615">
    <property type="entry name" value="RNApol_arch_Rpo12"/>
    <property type="match status" value="1"/>
</dbReference>
<dbReference type="NCBIfam" id="NF001606">
    <property type="entry name" value="PRK00398.1-3"/>
    <property type="match status" value="1"/>
</dbReference>
<dbReference type="InterPro" id="IPR029040">
    <property type="entry name" value="RPABC4/Spt4"/>
</dbReference>
<name>A0AAP2W785_9EURY</name>
<evidence type="ECO:0000313" key="10">
    <source>
        <dbReference type="Proteomes" id="UP001320159"/>
    </source>
</evidence>
<feature type="binding site" evidence="8">
    <location>
        <position position="23"/>
    </location>
    <ligand>
        <name>Zn(2+)</name>
        <dbReference type="ChEBI" id="CHEBI:29105"/>
    </ligand>
</feature>
<evidence type="ECO:0000313" key="9">
    <source>
        <dbReference type="EMBL" id="MCD1296142.1"/>
    </source>
</evidence>
<dbReference type="Pfam" id="PF03604">
    <property type="entry name" value="Zn_ribbon_RPAB4"/>
    <property type="match status" value="1"/>
</dbReference>
<comment type="cofactor">
    <cofactor evidence="8">
        <name>Zn(2+)</name>
        <dbReference type="ChEBI" id="CHEBI:29105"/>
    </cofactor>
    <text evidence="8">Binds 1 zinc ion.</text>
</comment>
<dbReference type="GO" id="GO:0000428">
    <property type="term" value="C:DNA-directed RNA polymerase complex"/>
    <property type="evidence" value="ECO:0007669"/>
    <property type="project" value="UniProtKB-KW"/>
</dbReference>
<dbReference type="Proteomes" id="UP001320159">
    <property type="component" value="Unassembled WGS sequence"/>
</dbReference>
<protein>
    <recommendedName>
        <fullName evidence="8">DNA-directed RNA polymerase subunit Rpo12</fullName>
        <ecNumber evidence="8">2.7.7.6</ecNumber>
    </recommendedName>
    <alternativeName>
        <fullName evidence="8">DNA-directed RNA polymerase subunit P</fullName>
    </alternativeName>
</protein>
<keyword evidence="7 8" id="KW-0804">Transcription</keyword>
<dbReference type="GO" id="GO:0006351">
    <property type="term" value="P:DNA-templated transcription"/>
    <property type="evidence" value="ECO:0007669"/>
    <property type="project" value="UniProtKB-UniRule"/>
</dbReference>
<evidence type="ECO:0000256" key="1">
    <source>
        <dbReference type="ARBA" id="ARBA00022478"/>
    </source>
</evidence>